<accession>A0A1F4VI30</accession>
<evidence type="ECO:0000256" key="1">
    <source>
        <dbReference type="ARBA" id="ARBA00001946"/>
    </source>
</evidence>
<dbReference type="PROSITE" id="PS51462">
    <property type="entry name" value="NUDIX"/>
    <property type="match status" value="1"/>
</dbReference>
<proteinExistence type="predicted"/>
<protein>
    <recommendedName>
        <fullName evidence="3">Nudix hydrolase domain-containing protein</fullName>
    </recommendedName>
</protein>
<reference evidence="4 5" key="1">
    <citation type="journal article" date="2016" name="Nat. Commun.">
        <title>Thousands of microbial genomes shed light on interconnected biogeochemical processes in an aquifer system.</title>
        <authorList>
            <person name="Anantharaman K."/>
            <person name="Brown C.T."/>
            <person name="Hug L.A."/>
            <person name="Sharon I."/>
            <person name="Castelle C.J."/>
            <person name="Probst A.J."/>
            <person name="Thomas B.C."/>
            <person name="Singh A."/>
            <person name="Wilkins M.J."/>
            <person name="Karaoz U."/>
            <person name="Brodie E.L."/>
            <person name="Williams K.H."/>
            <person name="Hubbard S.S."/>
            <person name="Banfield J.F."/>
        </authorList>
    </citation>
    <scope>NUCLEOTIDE SEQUENCE [LARGE SCALE GENOMIC DNA]</scope>
</reference>
<comment type="caution">
    <text evidence="4">The sequence shown here is derived from an EMBL/GenBank/DDBJ whole genome shotgun (WGS) entry which is preliminary data.</text>
</comment>
<gene>
    <name evidence="4" type="ORF">A3H26_01820</name>
</gene>
<dbReference type="Gene3D" id="3.90.79.10">
    <property type="entry name" value="Nucleoside Triphosphate Pyrophosphohydrolase"/>
    <property type="match status" value="1"/>
</dbReference>
<dbReference type="SUPFAM" id="SSF55811">
    <property type="entry name" value="Nudix"/>
    <property type="match status" value="1"/>
</dbReference>
<comment type="cofactor">
    <cofactor evidence="1">
        <name>Mg(2+)</name>
        <dbReference type="ChEBI" id="CHEBI:18420"/>
    </cofactor>
</comment>
<dbReference type="PANTHER" id="PTHR43046">
    <property type="entry name" value="GDP-MANNOSE MANNOSYL HYDROLASE"/>
    <property type="match status" value="1"/>
</dbReference>
<evidence type="ECO:0000313" key="4">
    <source>
        <dbReference type="EMBL" id="OGC56610.1"/>
    </source>
</evidence>
<evidence type="ECO:0000256" key="2">
    <source>
        <dbReference type="ARBA" id="ARBA00022801"/>
    </source>
</evidence>
<dbReference type="Proteomes" id="UP000177763">
    <property type="component" value="Unassembled WGS sequence"/>
</dbReference>
<feature type="domain" description="Nudix hydrolase" evidence="3">
    <location>
        <begin position="7"/>
        <end position="141"/>
    </location>
</feature>
<organism evidence="4 5">
    <name type="scientific">candidate division WWE3 bacterium RIFCSPLOWO2_12_FULL_36_10</name>
    <dbReference type="NCBI Taxonomy" id="1802630"/>
    <lineage>
        <taxon>Bacteria</taxon>
        <taxon>Katanobacteria</taxon>
    </lineage>
</organism>
<dbReference type="EMBL" id="MEVN01000034">
    <property type="protein sequence ID" value="OGC56610.1"/>
    <property type="molecule type" value="Genomic_DNA"/>
</dbReference>
<dbReference type="Pfam" id="PF00293">
    <property type="entry name" value="NUDIX"/>
    <property type="match status" value="1"/>
</dbReference>
<dbReference type="CDD" id="cd02883">
    <property type="entry name" value="NUDIX_Hydrolase"/>
    <property type="match status" value="1"/>
</dbReference>
<dbReference type="STRING" id="1802630.A3H26_01820"/>
<dbReference type="GO" id="GO:0016787">
    <property type="term" value="F:hydrolase activity"/>
    <property type="evidence" value="ECO:0007669"/>
    <property type="project" value="UniProtKB-KW"/>
</dbReference>
<keyword evidence="2" id="KW-0378">Hydrolase</keyword>
<evidence type="ECO:0000313" key="5">
    <source>
        <dbReference type="Proteomes" id="UP000177763"/>
    </source>
</evidence>
<dbReference type="PANTHER" id="PTHR43046:SF14">
    <property type="entry name" value="MUTT_NUDIX FAMILY PROTEIN"/>
    <property type="match status" value="1"/>
</dbReference>
<sequence>MKKSNKKNKINNVCLAVVKNKDNEVLIIKRIIEEDASGGRKLTWVFPGGIADDHEEKSEVAELEALEETGYKVKAIRKISERDYSMPNVHLAYFECELVSEDRTELLDVEEVEQVRWVPIEYLMDFFTTDVDPVVAKFLGLKNYLPK</sequence>
<dbReference type="InterPro" id="IPR015797">
    <property type="entry name" value="NUDIX_hydrolase-like_dom_sf"/>
</dbReference>
<dbReference type="InterPro" id="IPR000086">
    <property type="entry name" value="NUDIX_hydrolase_dom"/>
</dbReference>
<evidence type="ECO:0000259" key="3">
    <source>
        <dbReference type="PROSITE" id="PS51462"/>
    </source>
</evidence>
<name>A0A1F4VI30_UNCKA</name>
<dbReference type="AlphaFoldDB" id="A0A1F4VI30"/>